<feature type="disulfide bond" evidence="8">
    <location>
        <begin position="434"/>
        <end position="461"/>
    </location>
</feature>
<feature type="disulfide bond" evidence="9">
    <location>
        <begin position="2034"/>
        <end position="2043"/>
    </location>
</feature>
<evidence type="ECO:0000256" key="2">
    <source>
        <dbReference type="ARBA" id="ARBA00022692"/>
    </source>
</evidence>
<evidence type="ECO:0000256" key="3">
    <source>
        <dbReference type="ARBA" id="ARBA00022729"/>
    </source>
</evidence>
<dbReference type="SUPFAM" id="SSF57196">
    <property type="entry name" value="EGF/Laminin"/>
    <property type="match status" value="14"/>
</dbReference>
<dbReference type="InterPro" id="IPR000859">
    <property type="entry name" value="CUB_dom"/>
</dbReference>
<dbReference type="InterPro" id="IPR035914">
    <property type="entry name" value="Sperma_CUB_dom_sf"/>
</dbReference>
<feature type="domain" description="HYR" evidence="17">
    <location>
        <begin position="1145"/>
        <end position="1226"/>
    </location>
</feature>
<proteinExistence type="predicted"/>
<dbReference type="SMART" id="SM00032">
    <property type="entry name" value="CCP"/>
    <property type="match status" value="9"/>
</dbReference>
<feature type="disulfide bond" evidence="9">
    <location>
        <begin position="2226"/>
        <end position="2235"/>
    </location>
</feature>
<dbReference type="PROSITE" id="PS00022">
    <property type="entry name" value="EGF_1"/>
    <property type="match status" value="10"/>
</dbReference>
<feature type="disulfide bond" evidence="9">
    <location>
        <begin position="2150"/>
        <end position="2159"/>
    </location>
</feature>
<feature type="domain" description="Sushi" evidence="18">
    <location>
        <begin position="1312"/>
        <end position="1376"/>
    </location>
</feature>
<feature type="domain" description="EGF-like" evidence="15">
    <location>
        <begin position="2122"/>
        <end position="2160"/>
    </location>
</feature>
<dbReference type="InterPro" id="IPR002172">
    <property type="entry name" value="LDrepeatLR_classA_rpt"/>
</dbReference>
<dbReference type="GO" id="GO:0051240">
    <property type="term" value="P:positive regulation of multicellular organismal process"/>
    <property type="evidence" value="ECO:0007669"/>
    <property type="project" value="UniProtKB-ARBA"/>
</dbReference>
<feature type="domain" description="CUB" evidence="14">
    <location>
        <begin position="203"/>
        <end position="316"/>
    </location>
</feature>
<dbReference type="PROSITE" id="PS01187">
    <property type="entry name" value="EGF_CA"/>
    <property type="match status" value="5"/>
</dbReference>
<reference evidence="19 20" key="1">
    <citation type="journal article" date="2013" name="Nature">
        <title>Insights into bilaterian evolution from three spiralian genomes.</title>
        <authorList>
            <person name="Simakov O."/>
            <person name="Marletaz F."/>
            <person name="Cho S.J."/>
            <person name="Edsinger-Gonzales E."/>
            <person name="Havlak P."/>
            <person name="Hellsten U."/>
            <person name="Kuo D.H."/>
            <person name="Larsson T."/>
            <person name="Lv J."/>
            <person name="Arendt D."/>
            <person name="Savage R."/>
            <person name="Osoegawa K."/>
            <person name="de Jong P."/>
            <person name="Grimwood J."/>
            <person name="Chapman J.A."/>
            <person name="Shapiro H."/>
            <person name="Aerts A."/>
            <person name="Otillar R.P."/>
            <person name="Terry A.Y."/>
            <person name="Boore J.L."/>
            <person name="Grigoriev I.V."/>
            <person name="Lindberg D.R."/>
            <person name="Seaver E.C."/>
            <person name="Weisblat D.A."/>
            <person name="Putnam N.H."/>
            <person name="Rokhsar D.S."/>
        </authorList>
    </citation>
    <scope>NUCLEOTIDE SEQUENCE [LARGE SCALE GENOMIC DNA]</scope>
</reference>
<keyword evidence="13" id="KW-0472">Membrane</keyword>
<dbReference type="OMA" id="CPRGMFH"/>
<feature type="disulfide bond" evidence="9">
    <location>
        <begin position="1837"/>
        <end position="1846"/>
    </location>
</feature>
<dbReference type="Gene3D" id="2.60.120.290">
    <property type="entry name" value="Spermadhesin, CUB domain"/>
    <property type="match status" value="3"/>
</dbReference>
<dbReference type="GO" id="GO:0019904">
    <property type="term" value="F:protein domain specific binding"/>
    <property type="evidence" value="ECO:0007669"/>
    <property type="project" value="UniProtKB-ARBA"/>
</dbReference>
<dbReference type="Pfam" id="PF00008">
    <property type="entry name" value="EGF"/>
    <property type="match status" value="5"/>
</dbReference>
<dbReference type="Gene3D" id="3.10.100.10">
    <property type="entry name" value="Mannose-Binding Protein A, subunit A"/>
    <property type="match status" value="1"/>
</dbReference>
<keyword evidence="3" id="KW-0732">Signal</keyword>
<dbReference type="RefSeq" id="XP_009059891.1">
    <property type="nucleotide sequence ID" value="XM_009061643.1"/>
</dbReference>
<dbReference type="InterPro" id="IPR003410">
    <property type="entry name" value="HYR_dom"/>
</dbReference>
<feature type="domain" description="CUB" evidence="14">
    <location>
        <begin position="434"/>
        <end position="546"/>
    </location>
</feature>
<dbReference type="PROSITE" id="PS01186">
    <property type="entry name" value="EGF_2"/>
    <property type="match status" value="9"/>
</dbReference>
<keyword evidence="11" id="KW-0768">Sushi</keyword>
<dbReference type="PROSITE" id="PS50923">
    <property type="entry name" value="SUSHI"/>
    <property type="match status" value="5"/>
</dbReference>
<dbReference type="InterPro" id="IPR023415">
    <property type="entry name" value="LDLR_class-A_CS"/>
</dbReference>
<evidence type="ECO:0000259" key="16">
    <source>
        <dbReference type="PROSITE" id="PS50041"/>
    </source>
</evidence>
<dbReference type="InterPro" id="IPR013320">
    <property type="entry name" value="ConA-like_dom_sf"/>
</dbReference>
<dbReference type="STRING" id="225164.V3ZEG9"/>
<dbReference type="PROSITE" id="PS50026">
    <property type="entry name" value="EGF_3"/>
    <property type="match status" value="13"/>
</dbReference>
<feature type="disulfide bond" evidence="9">
    <location>
        <begin position="2072"/>
        <end position="2081"/>
    </location>
</feature>
<dbReference type="GeneID" id="20249511"/>
<dbReference type="Pfam" id="PF00431">
    <property type="entry name" value="CUB"/>
    <property type="match status" value="3"/>
</dbReference>
<dbReference type="SMART" id="SM01411">
    <property type="entry name" value="Ephrin_rec_like"/>
    <property type="match status" value="5"/>
</dbReference>
<dbReference type="GO" id="GO:0005509">
    <property type="term" value="F:calcium ion binding"/>
    <property type="evidence" value="ECO:0007669"/>
    <property type="project" value="InterPro"/>
</dbReference>
<feature type="domain" description="EGF-like" evidence="15">
    <location>
        <begin position="1770"/>
        <end position="1808"/>
    </location>
</feature>
<dbReference type="InterPro" id="IPR001791">
    <property type="entry name" value="Laminin_G"/>
</dbReference>
<dbReference type="EMBL" id="KB202591">
    <property type="protein sequence ID" value="ESO89533.1"/>
    <property type="molecule type" value="Genomic_DNA"/>
</dbReference>
<dbReference type="Pfam" id="PF12661">
    <property type="entry name" value="hEGF"/>
    <property type="match status" value="6"/>
</dbReference>
<dbReference type="InterPro" id="IPR000742">
    <property type="entry name" value="EGF"/>
</dbReference>
<feature type="disulfide bond" evidence="9">
    <location>
        <begin position="2015"/>
        <end position="2032"/>
    </location>
</feature>
<dbReference type="CDD" id="cd00110">
    <property type="entry name" value="LamG"/>
    <property type="match status" value="1"/>
</dbReference>
<dbReference type="SUPFAM" id="SSF49899">
    <property type="entry name" value="Concanavalin A-like lectins/glucanases"/>
    <property type="match status" value="1"/>
</dbReference>
<dbReference type="Gene3D" id="2.60.120.200">
    <property type="match status" value="1"/>
</dbReference>
<dbReference type="PROSITE" id="PS01180">
    <property type="entry name" value="CUB"/>
    <property type="match status" value="3"/>
</dbReference>
<dbReference type="CDD" id="cd00112">
    <property type="entry name" value="LDLa"/>
    <property type="match status" value="1"/>
</dbReference>
<evidence type="ECO:0000259" key="15">
    <source>
        <dbReference type="PROSITE" id="PS50026"/>
    </source>
</evidence>
<feature type="disulfide bond" evidence="11">
    <location>
        <begin position="920"/>
        <end position="947"/>
    </location>
</feature>
<dbReference type="InterPro" id="IPR009030">
    <property type="entry name" value="Growth_fac_rcpt_cys_sf"/>
</dbReference>
<evidence type="ECO:0000259" key="18">
    <source>
        <dbReference type="PROSITE" id="PS50923"/>
    </source>
</evidence>
<dbReference type="PANTHER" id="PTHR24049">
    <property type="entry name" value="CRUMBS FAMILY MEMBER"/>
    <property type="match status" value="1"/>
</dbReference>
<feature type="region of interest" description="Disordered" evidence="12">
    <location>
        <begin position="3000"/>
        <end position="3099"/>
    </location>
</feature>
<feature type="domain" description="EGF-like" evidence="15">
    <location>
        <begin position="2162"/>
        <end position="2198"/>
    </location>
</feature>
<evidence type="ECO:0000256" key="13">
    <source>
        <dbReference type="SAM" id="Phobius"/>
    </source>
</evidence>
<feature type="compositionally biased region" description="Polar residues" evidence="12">
    <location>
        <begin position="3079"/>
        <end position="3090"/>
    </location>
</feature>
<keyword evidence="5 13" id="KW-1133">Transmembrane helix</keyword>
<dbReference type="SMART" id="SM00179">
    <property type="entry name" value="EGF_CA"/>
    <property type="match status" value="14"/>
</dbReference>
<dbReference type="OrthoDB" id="430340at2759"/>
<dbReference type="InterPro" id="IPR000436">
    <property type="entry name" value="Sushi_SCR_CCP_dom"/>
</dbReference>
<feature type="domain" description="EGF-like" evidence="15">
    <location>
        <begin position="1927"/>
        <end position="1963"/>
    </location>
</feature>
<evidence type="ECO:0000256" key="5">
    <source>
        <dbReference type="ARBA" id="ARBA00022989"/>
    </source>
</evidence>
<dbReference type="SUPFAM" id="SSF56436">
    <property type="entry name" value="C-type lectin-like"/>
    <property type="match status" value="1"/>
</dbReference>
<dbReference type="PROSITE" id="PS50068">
    <property type="entry name" value="LDLRA_2"/>
    <property type="match status" value="1"/>
</dbReference>
<feature type="domain" description="EGF-like" evidence="15">
    <location>
        <begin position="2200"/>
        <end position="2236"/>
    </location>
</feature>
<evidence type="ECO:0000256" key="7">
    <source>
        <dbReference type="ARBA" id="ARBA00023180"/>
    </source>
</evidence>
<dbReference type="Gene3D" id="2.10.50.10">
    <property type="entry name" value="Tumor Necrosis Factor Receptor, subunit A, domain 2"/>
    <property type="match status" value="4"/>
</dbReference>
<feature type="domain" description="EGF-like" evidence="15">
    <location>
        <begin position="1730"/>
        <end position="1768"/>
    </location>
</feature>
<feature type="domain" description="EGF-like" evidence="15">
    <location>
        <begin position="1692"/>
        <end position="1728"/>
    </location>
</feature>
<dbReference type="SUPFAM" id="SSF57424">
    <property type="entry name" value="LDL receptor-like module"/>
    <property type="match status" value="1"/>
</dbReference>
<dbReference type="InterPro" id="IPR001304">
    <property type="entry name" value="C-type_lectin-like"/>
</dbReference>
<dbReference type="FunFam" id="2.10.25.10:FF:000006">
    <property type="entry name" value="Versican core protein-like isoform 1"/>
    <property type="match status" value="1"/>
</dbReference>
<dbReference type="SUPFAM" id="SSF57184">
    <property type="entry name" value="Growth factor receptor domain"/>
    <property type="match status" value="1"/>
</dbReference>
<keyword evidence="4" id="KW-0677">Repeat</keyword>
<dbReference type="Gene3D" id="2.10.25.10">
    <property type="entry name" value="Laminin"/>
    <property type="match status" value="14"/>
</dbReference>
<evidence type="ECO:0000256" key="12">
    <source>
        <dbReference type="SAM" id="MobiDB-lite"/>
    </source>
</evidence>
<feature type="disulfide bond" evidence="9">
    <location>
        <begin position="1953"/>
        <end position="1962"/>
    </location>
</feature>
<keyword evidence="7" id="KW-0325">Glycoprotein</keyword>
<feature type="domain" description="CUB" evidence="14">
    <location>
        <begin position="321"/>
        <end position="433"/>
    </location>
</feature>
<keyword evidence="20" id="KW-1185">Reference proteome</keyword>
<feature type="disulfide bond" evidence="9">
    <location>
        <begin position="2110"/>
        <end position="2119"/>
    </location>
</feature>
<keyword evidence="2 13" id="KW-0812">Transmembrane</keyword>
<evidence type="ECO:0000256" key="1">
    <source>
        <dbReference type="ARBA" id="ARBA00022536"/>
    </source>
</evidence>
<dbReference type="InterPro" id="IPR011641">
    <property type="entry name" value="Tyr-kin_ephrin_A/B_rcpt-like"/>
</dbReference>
<feature type="disulfide bond" evidence="9">
    <location>
        <begin position="1718"/>
        <end position="1727"/>
    </location>
</feature>
<feature type="domain" description="EGF-like" evidence="15">
    <location>
        <begin position="2006"/>
        <end position="2044"/>
    </location>
</feature>
<feature type="domain" description="Sushi" evidence="18">
    <location>
        <begin position="669"/>
        <end position="728"/>
    </location>
</feature>
<evidence type="ECO:0000313" key="19">
    <source>
        <dbReference type="EMBL" id="ESO89533.1"/>
    </source>
</evidence>
<feature type="domain" description="EGF-like" evidence="15">
    <location>
        <begin position="2084"/>
        <end position="2120"/>
    </location>
</feature>
<feature type="disulfide bond" evidence="10">
    <location>
        <begin position="165"/>
        <end position="177"/>
    </location>
</feature>
<gene>
    <name evidence="19" type="ORF">LOTGIDRAFT_234340</name>
</gene>
<feature type="domain" description="EGF-like" evidence="15">
    <location>
        <begin position="1849"/>
        <end position="1885"/>
    </location>
</feature>
<evidence type="ECO:0000313" key="20">
    <source>
        <dbReference type="Proteomes" id="UP000030746"/>
    </source>
</evidence>
<dbReference type="FunFam" id="2.10.25.10:FF:000012">
    <property type="entry name" value="Delta-like protein"/>
    <property type="match status" value="1"/>
</dbReference>
<dbReference type="InterPro" id="IPR016187">
    <property type="entry name" value="CTDL_fold"/>
</dbReference>
<dbReference type="FunFam" id="2.10.25.10:FF:000472">
    <property type="entry name" value="Uncharacterized protein, isoform A"/>
    <property type="match status" value="1"/>
</dbReference>
<dbReference type="Proteomes" id="UP000030746">
    <property type="component" value="Unassembled WGS sequence"/>
</dbReference>
<dbReference type="GO" id="GO:0048863">
    <property type="term" value="P:stem cell differentiation"/>
    <property type="evidence" value="ECO:0007669"/>
    <property type="project" value="UniProtKB-ARBA"/>
</dbReference>
<organism evidence="19 20">
    <name type="scientific">Lottia gigantea</name>
    <name type="common">Giant owl limpet</name>
    <dbReference type="NCBI Taxonomy" id="225164"/>
    <lineage>
        <taxon>Eukaryota</taxon>
        <taxon>Metazoa</taxon>
        <taxon>Spiralia</taxon>
        <taxon>Lophotrochozoa</taxon>
        <taxon>Mollusca</taxon>
        <taxon>Gastropoda</taxon>
        <taxon>Patellogastropoda</taxon>
        <taxon>Lottioidea</taxon>
        <taxon>Lottiidae</taxon>
        <taxon>Lottia</taxon>
    </lineage>
</organism>
<dbReference type="InterPro" id="IPR051022">
    <property type="entry name" value="Notch_Cell-Fate_Det"/>
</dbReference>
<dbReference type="SMART" id="SM00181">
    <property type="entry name" value="EGF"/>
    <property type="match status" value="19"/>
</dbReference>
<evidence type="ECO:0008006" key="21">
    <source>
        <dbReference type="Google" id="ProtNLM"/>
    </source>
</evidence>
<dbReference type="Pfam" id="PF00084">
    <property type="entry name" value="Sushi"/>
    <property type="match status" value="3"/>
</dbReference>
<dbReference type="InterPro" id="IPR001881">
    <property type="entry name" value="EGF-like_Ca-bd_dom"/>
</dbReference>
<dbReference type="CTD" id="20249511"/>
<feature type="disulfide bond" evidence="9">
    <location>
        <begin position="2188"/>
        <end position="2197"/>
    </location>
</feature>
<dbReference type="InterPro" id="IPR018097">
    <property type="entry name" value="EGF_Ca-bd_CS"/>
</dbReference>
<feature type="transmembrane region" description="Helical" evidence="13">
    <location>
        <begin position="2896"/>
        <end position="2918"/>
    </location>
</feature>
<dbReference type="FunFam" id="2.10.25.10:FF:000005">
    <property type="entry name" value="Fibrillin 2"/>
    <property type="match status" value="1"/>
</dbReference>
<dbReference type="InterPro" id="IPR000152">
    <property type="entry name" value="EGF-type_Asp/Asn_hydroxyl_site"/>
</dbReference>
<dbReference type="InterPro" id="IPR035976">
    <property type="entry name" value="Sushi/SCR/CCP_sf"/>
</dbReference>
<dbReference type="PROSITE" id="PS00010">
    <property type="entry name" value="ASX_HYDROXYL"/>
    <property type="match status" value="7"/>
</dbReference>
<evidence type="ECO:0000256" key="10">
    <source>
        <dbReference type="PROSITE-ProRule" id="PRU00124"/>
    </source>
</evidence>
<evidence type="ECO:0000256" key="6">
    <source>
        <dbReference type="ARBA" id="ARBA00023157"/>
    </source>
</evidence>
<feature type="domain" description="Sushi" evidence="18">
    <location>
        <begin position="611"/>
        <end position="668"/>
    </location>
</feature>
<feature type="domain" description="C-type lectin" evidence="16">
    <location>
        <begin position="40"/>
        <end position="161"/>
    </location>
</feature>
<dbReference type="FunFam" id="2.10.25.10:FF:000004">
    <property type="entry name" value="Neurogenic locus notch 1"/>
    <property type="match status" value="1"/>
</dbReference>
<evidence type="ECO:0000256" key="9">
    <source>
        <dbReference type="PROSITE-ProRule" id="PRU00076"/>
    </source>
</evidence>
<feature type="domain" description="EGF-like" evidence="15">
    <location>
        <begin position="2046"/>
        <end position="2082"/>
    </location>
</feature>
<evidence type="ECO:0000256" key="8">
    <source>
        <dbReference type="PROSITE-ProRule" id="PRU00059"/>
    </source>
</evidence>
<dbReference type="CDD" id="cd00054">
    <property type="entry name" value="EGF_CA"/>
    <property type="match status" value="11"/>
</dbReference>
<dbReference type="Gene3D" id="2.10.70.10">
    <property type="entry name" value="Complement Module, domain 1"/>
    <property type="match status" value="5"/>
</dbReference>
<dbReference type="SUPFAM" id="SSF49854">
    <property type="entry name" value="Spermadhesin, CUB domain"/>
    <property type="match status" value="3"/>
</dbReference>
<dbReference type="HOGENOM" id="CLU_000125_0_0_1"/>
<dbReference type="GO" id="GO:0003008">
    <property type="term" value="P:system process"/>
    <property type="evidence" value="ECO:0007669"/>
    <property type="project" value="UniProtKB-ARBA"/>
</dbReference>
<evidence type="ECO:0000256" key="4">
    <source>
        <dbReference type="ARBA" id="ARBA00022737"/>
    </source>
</evidence>
<dbReference type="Pfam" id="PF13385">
    <property type="entry name" value="Laminin_G_3"/>
    <property type="match status" value="1"/>
</dbReference>
<feature type="disulfide bond" evidence="8">
    <location>
        <begin position="203"/>
        <end position="230"/>
    </location>
</feature>
<feature type="domain" description="Sushi" evidence="18">
    <location>
        <begin position="889"/>
        <end position="949"/>
    </location>
</feature>
<name>V3ZEG9_LOTGI</name>
<dbReference type="CDD" id="cd00037">
    <property type="entry name" value="CLECT"/>
    <property type="match status" value="1"/>
</dbReference>
<feature type="domain" description="Sushi" evidence="18">
    <location>
        <begin position="1015"/>
        <end position="1078"/>
    </location>
</feature>
<accession>V3ZEG9</accession>
<dbReference type="GO" id="GO:0009952">
    <property type="term" value="P:anterior/posterior pattern specification"/>
    <property type="evidence" value="ECO:0007669"/>
    <property type="project" value="UniProtKB-ARBA"/>
</dbReference>
<dbReference type="SMART" id="SM00042">
    <property type="entry name" value="CUB"/>
    <property type="match status" value="3"/>
</dbReference>
<protein>
    <recommendedName>
        <fullName evidence="21">Fibropellin-1</fullName>
    </recommendedName>
</protein>
<dbReference type="PROSITE" id="PS50041">
    <property type="entry name" value="C_TYPE_LECTIN_2"/>
    <property type="match status" value="1"/>
</dbReference>
<feature type="disulfide bond" evidence="11">
    <location>
        <begin position="671"/>
        <end position="714"/>
    </location>
</feature>
<dbReference type="InterPro" id="IPR036055">
    <property type="entry name" value="LDL_receptor-like_sf"/>
</dbReference>
<dbReference type="InterPro" id="IPR016186">
    <property type="entry name" value="C-type_lectin-like/link_sf"/>
</dbReference>
<dbReference type="PROSITE" id="PS01209">
    <property type="entry name" value="LDLRA_1"/>
    <property type="match status" value="1"/>
</dbReference>
<feature type="compositionally biased region" description="Polar residues" evidence="12">
    <location>
        <begin position="3006"/>
        <end position="3033"/>
    </location>
</feature>
<dbReference type="Gene3D" id="2.60.40.4140">
    <property type="match status" value="1"/>
</dbReference>
<feature type="disulfide bond" evidence="11">
    <location>
        <begin position="891"/>
        <end position="934"/>
    </location>
</feature>
<dbReference type="GO" id="GO:0035282">
    <property type="term" value="P:segmentation"/>
    <property type="evidence" value="ECO:0007669"/>
    <property type="project" value="UniProtKB-ARBA"/>
</dbReference>
<sequence length="3099" mass="338588">MTGPYLLSSLRLFFNVKMTDTPVKICQDLTLKCPQGWTEILSTCYLPVTDLHTTWRHAYTYCQRFGGKLAEPAGEDQTKQVSRLITNTTTSHWIGFTQNGIPDNAPEQGFWSDDKPTTVDAGWWDNFQPDRRGGDCTVLRYTTEWKWYMTQCLELRPFICETTSCPTDTFRCLEGECLNTDIVCDGKADCLEGWDEINCASDCNQYLQSSEGQITHPPNQLSTYSPRTTCQWTIHGTEGHNLVLDISELDLEDGIDYLEIWTSGLTISTSRLHSRLTGTNLQNLQSIYSSNNCAIIRLVTDPSNQFAGFTLDWESVSDLVSGDTVLQATGVYQQLSSPLYPNIYLDNLYTAWLIKATGSNIITIEITDLDISSNGKVTIFDGDSPGSPVLKVLTHGIQDSVILSTSSAVHILYESGTSDPVFRKGFQLKYKEGCNFVLAAAQGEISSPGYSRGKYPNILDCTWLISSQSGTPLTLQFNSIFSIEQDKDFLKVFRSSSENDPAHSGEGFTGVTVPALIVSGSGSLLIKFTTSALGQAKGFMATFSAGCKGLQSPYVHAFPHHATYHLNEVLNVTCTKNHIFSNVAYLGLTSVLLTCTAGGNFDKEIPICSKTLCGPAPEIRNGYIRSSNGVYSGSTVTYSCNFGYNLTSSSTITCQNSGQWPIPSTCHAESCPPVPDISNGNKAVIYGDGVSQGSVVKYTCQSTFQIVGVNTRTCQNGKWSAVAPTCQRIPCGYTKIENGVISVLTQPYQGEQVTLRCNTGYHISSGSDTFPCGEIPPLCVNINECTSRTDNCVKSQCKDTDGSFECVCNPGYYKPYNGANTCQDINECNVNNGGCGQICNNVDGSYTCSCYDNNVLFTTNGQNGYFVRSGETGTDSWNSMRFQHTCIPVECPVPPRNIGNGRSTVSKLHYQIGDQVSFVCNIGYVPQGTTTITCQSNGSWDFTPPLCLDATCPYPEVPNSPNAVSVTPTNSIRYLDVFTLTCPLPTQSSQVRPCIYDQANRDYRIMSGSLECPETDCGRPERIPGSDPYSNSCTTYGCSFNFRCRTPWFQVAGSSSKGNTVTCGSDGHWDFGDLRCPGPTCTDPGTPAGGKQIYTTYEEYSLVYYKCNENNQKPGFEPSAQYPLKCIWNSNRNELMWNDTTPTCVDRTAPVFFNCPTMDIKVSRMSTSTVAEPQITDNSGAIQSLRIYPDKFSVNHVIKSDESVRYEATDHSGNTGFCAFNIKLKDEQKPVIKCRDSFGINFFNENDFRSFDVNSLIISASDDSGNVDVTGSVDIIRLDRNSIGKTYTNTITATDPSGNTASCIIQVTATADKCRPWTLQIQNGGKNCNSKSGGGYICTVTCNNGYVFYDNTAQSSVDISCDPNGDWSREVPVCVAVESSIYELAIRVTYVTDSNIKDYCPDNYQKELTGKMPSLVSSLSSRCQSLSPSIRVEAGRSTTIQNFNSGVYAIFYFNLEPRDYDSSTYSNCVNLIRQAFIDQSQTVSAVRQLSVNPNIGCPGSQAGTYQTIVNDGFTCNVNEEVRQISQDYTGCVTCPLGYYSTDGRLCIKCLPGFYRDQNLQSCVPCLSNSRNQTEGASSIHECYSLCPMGMNSNSGRSPCSQCRENSYSQDERTCRQCPPNTFTPGRGAASVDDCRGICQPGYYSTTGFEPCQVCPRGFFQSNTRSTTCFECSLDQTTFNTASTSSSQCTLTVDIDCQNGVCQNGGTCLVEKHQYYCRCTSGYTGKNCETPIRACDSSPCFNDGVCSNNDDGSFTCFCNQGRFSGGRCENDINDCSINSCLNNGSCYDDIGSFSCVCPIFSGFTGGSCQRSRDVCSEQPCQNSGQCIASGNIRRKCVCQLGYTGDNCEAQINECSSSPCRNRGTCIDQQNRYECRCMQGYTGSNCEILSDPCSTFVCNNGDCLYNYQTATTDCVCFYGYEKVNGQCQAINPCQSSPCKNGGTCRPGNSTYTCDCLAGYEGTQCQQNRDDCASSPCKNGATCVDQLNDYRCECDINKPDTRGKNCEDQVNSCSSNPCKGNNTKSCTDHLGYYECDCYNGYSGLNCQDLVNHCASYPCLHGGSCTNIFGGYKCLCTATYTGSRCERATDFCTQESCRNGGQCISTDTGYVCSCKNGFKGQFCENTYDLCSKANPCVGTGSICSYDGTRFTCQCSGGYTGDYCEFRNNVCSDSRCLHGGTCLEVGGQPQCQCASGYTGSLCETNINDCTTTSCGQGAQCIDGVNTFTCECESGKIGRNCDKDLTYDFDMTLSKSGQFLASDYFILPQRLQSTTMFSLSFWVRYSKSTDPGLILTMYGTRSQDKLAESFEILRIVRDKVTAYIGNTQSISYSEADIDDGKWHHVVVTWDGTFPLLTLYIDNTEVEALNYVLNPPLPTYIWFVLGGTYDVTTNKIDQSKSMIGRMSRLFVTPSVLSAADRLSLSYALSFVPANHIQGFTVGMLDGVNALVDHNSELNPSGCYRNKTCPPLLSAGSKASVSVCPSDMMTVSARVSRPTWPQPIFTNTDVIRTNYISGGEPMSWKTYSIAFGGYDTQGNADVCSYNLYNRRAACPVPKKPLLGTINCVSIQAGVRCTVTCGENQRLAEPTPVYYSCGFFNAYNENILTYRYPSCTSCEAPKLDVEISMTFDLQASCTSIGESVIASGVRSSLNDLNTRLNQQLCGGNDCSSISISARCSIVGQDVNIVVRMFSLRSTMTVNRLPVSTANVLASSIIDDTAITVNLGTLDRMSYDLQSTRICEVGRQLVSDCCAECGFGTYYDTSRSTCVQCQRGTYLDTKGVIFTSTAEVASPCKACPGGMTTALTGSQTVDECKDSCSPGRFYNLTIGRCEDCPAGYFQETAGTFFCQPCSITSTTANNGSMSSSDCVLASSIAPETTTPLSEGTDSPSVGASTGSDIWSGEVIALAVIAVLVIIVLILVILCVCCRGCLQSICPCCVTKVSPVEKTQWQYVNRFGETNLKFVSYKLSDIRRKKLEKEALMKAEEPRKISIQVPVFEEKLDGKVKKKSLHVSRPTSGRPPQSTSIPIFSVNSPGHYQNQPKPLPPLPDRIKNTPPNSPITIRRPPSAFNKPRVQPTEDDYKDFILRNNTQATDSRITIDSDEEDYR</sequence>
<evidence type="ECO:0000256" key="11">
    <source>
        <dbReference type="PROSITE-ProRule" id="PRU00302"/>
    </source>
</evidence>
<feature type="disulfide bond" evidence="9">
    <location>
        <begin position="1875"/>
        <end position="1884"/>
    </location>
</feature>
<keyword evidence="1 9" id="KW-0245">EGF-like domain</keyword>
<comment type="caution">
    <text evidence="9">Lacks conserved residue(s) required for the propagation of feature annotation.</text>
</comment>
<dbReference type="CDD" id="cd00033">
    <property type="entry name" value="CCP"/>
    <property type="match status" value="3"/>
</dbReference>
<dbReference type="KEGG" id="lgi:LOTGIDRAFT_234340"/>
<dbReference type="SUPFAM" id="SSF57535">
    <property type="entry name" value="Complement control module/SCR domain"/>
    <property type="match status" value="5"/>
</dbReference>
<dbReference type="CDD" id="cd00041">
    <property type="entry name" value="CUB"/>
    <property type="match status" value="3"/>
</dbReference>
<dbReference type="Pfam" id="PF07699">
    <property type="entry name" value="Ephrin_rec_like"/>
    <property type="match status" value="4"/>
</dbReference>
<dbReference type="PROSITE" id="PS50825">
    <property type="entry name" value="HYR"/>
    <property type="match status" value="1"/>
</dbReference>
<dbReference type="SMART" id="SM00034">
    <property type="entry name" value="CLECT"/>
    <property type="match status" value="1"/>
</dbReference>
<keyword evidence="6 9" id="KW-1015">Disulfide bond</keyword>
<dbReference type="InterPro" id="IPR013032">
    <property type="entry name" value="EGF-like_CS"/>
</dbReference>
<feature type="disulfide bond" evidence="10">
    <location>
        <begin position="172"/>
        <end position="190"/>
    </location>
</feature>
<dbReference type="GO" id="GO:0048646">
    <property type="term" value="P:anatomical structure formation involved in morphogenesis"/>
    <property type="evidence" value="ECO:0007669"/>
    <property type="project" value="UniProtKB-ARBA"/>
</dbReference>
<feature type="domain" description="EGF-like" evidence="15">
    <location>
        <begin position="1965"/>
        <end position="2004"/>
    </location>
</feature>
<dbReference type="GO" id="GO:0030097">
    <property type="term" value="P:hemopoiesis"/>
    <property type="evidence" value="ECO:0007669"/>
    <property type="project" value="UniProtKB-ARBA"/>
</dbReference>
<feature type="disulfide bond" evidence="10">
    <location>
        <begin position="184"/>
        <end position="199"/>
    </location>
</feature>
<dbReference type="FunFam" id="2.10.25.10:FF:000122">
    <property type="entry name" value="Protein crumbs homolog 2"/>
    <property type="match status" value="1"/>
</dbReference>
<evidence type="ECO:0000259" key="17">
    <source>
        <dbReference type="PROSITE" id="PS50825"/>
    </source>
</evidence>
<evidence type="ECO:0000259" key="14">
    <source>
        <dbReference type="PROSITE" id="PS01180"/>
    </source>
</evidence>
<dbReference type="SMART" id="SM00192">
    <property type="entry name" value="LDLa"/>
    <property type="match status" value="1"/>
</dbReference>
<feature type="domain" description="EGF-like" evidence="15">
    <location>
        <begin position="1810"/>
        <end position="1847"/>
    </location>
</feature>